<name>A0ABQ9WTQ2_9EUKA</name>
<feature type="compositionally biased region" description="Basic and acidic residues" evidence="1">
    <location>
        <begin position="506"/>
        <end position="518"/>
    </location>
</feature>
<dbReference type="EMBL" id="JARBJD010000377">
    <property type="protein sequence ID" value="KAK2942870.1"/>
    <property type="molecule type" value="Genomic_DNA"/>
</dbReference>
<evidence type="ECO:0000313" key="3">
    <source>
        <dbReference type="Proteomes" id="UP001281761"/>
    </source>
</evidence>
<dbReference type="Proteomes" id="UP001281761">
    <property type="component" value="Unassembled WGS sequence"/>
</dbReference>
<organism evidence="2 3">
    <name type="scientific">Blattamonas nauphoetae</name>
    <dbReference type="NCBI Taxonomy" id="2049346"/>
    <lineage>
        <taxon>Eukaryota</taxon>
        <taxon>Metamonada</taxon>
        <taxon>Preaxostyla</taxon>
        <taxon>Oxymonadida</taxon>
        <taxon>Blattamonas</taxon>
    </lineage>
</organism>
<keyword evidence="3" id="KW-1185">Reference proteome</keyword>
<sequence length="518" mass="57439">MDVLVFQLRSTIKNKPTCIYPLHCLFALASGKLFVKKKERKKNKEAKAQVHHCLIVFHHILLSNSEATQQPRKKTQIFSYSTLHPTADDWPVSGSERVPFHTQMHPTILSRILKLDQSFSDSRDVQQHHLLTRQVPTTRFLSVHSPSFQPKGIQKMTPQMFKKAAGKGERRDDEKIDEDNVPFPHIAALPDRLSQLDQVTWIPIAPLVVLVEPPLHKPTSQPSPRQPGGPLRISSRSDLDTFFKSLMFSRLSSLFVWKLQNADILFSDFFISCTVLPAGYISTQTNGSSPSGPTLSPQHAFDQLHDSDVGWERRSGEANRAAALLSSSGGFFTQPGTVNPQKASSSSSSQNRLHFSSAVNPYSLLDPSQPPFLPTPMKKHFPHPESTGSTQKHLPPHSFSALQLVNHPVLRVPLAAGTAVPVFLSSSAVAVHKTVKLLKVPVQPNHPILHPTFLTLSLTDICDLPLIAHSPLAHSLPRKRKPENEKTHTAQQTILGTASLEPSDIDDQHSKHVADSET</sequence>
<reference evidence="2 3" key="1">
    <citation type="journal article" date="2022" name="bioRxiv">
        <title>Genomics of Preaxostyla Flagellates Illuminates Evolutionary Transitions and the Path Towards Mitochondrial Loss.</title>
        <authorList>
            <person name="Novak L.V.F."/>
            <person name="Treitli S.C."/>
            <person name="Pyrih J."/>
            <person name="Halakuc P."/>
            <person name="Pipaliya S.V."/>
            <person name="Vacek V."/>
            <person name="Brzon O."/>
            <person name="Soukal P."/>
            <person name="Eme L."/>
            <person name="Dacks J.B."/>
            <person name="Karnkowska A."/>
            <person name="Elias M."/>
            <person name="Hampl V."/>
        </authorList>
    </citation>
    <scope>NUCLEOTIDE SEQUENCE [LARGE SCALE GENOMIC DNA]</scope>
    <source>
        <strain evidence="2">NAU3</strain>
        <tissue evidence="2">Gut</tissue>
    </source>
</reference>
<proteinExistence type="predicted"/>
<protein>
    <submittedName>
        <fullName evidence="2">Uncharacterized protein</fullName>
    </submittedName>
</protein>
<comment type="caution">
    <text evidence="2">The sequence shown here is derived from an EMBL/GenBank/DDBJ whole genome shotgun (WGS) entry which is preliminary data.</text>
</comment>
<feature type="region of interest" description="Disordered" evidence="1">
    <location>
        <begin position="475"/>
        <end position="518"/>
    </location>
</feature>
<feature type="region of interest" description="Disordered" evidence="1">
    <location>
        <begin position="368"/>
        <end position="393"/>
    </location>
</feature>
<evidence type="ECO:0000313" key="2">
    <source>
        <dbReference type="EMBL" id="KAK2942870.1"/>
    </source>
</evidence>
<evidence type="ECO:0000256" key="1">
    <source>
        <dbReference type="SAM" id="MobiDB-lite"/>
    </source>
</evidence>
<accession>A0ABQ9WTQ2</accession>
<gene>
    <name evidence="2" type="ORF">BLNAU_22199</name>
</gene>